<dbReference type="NCBIfam" id="TIGR01770">
    <property type="entry name" value="NDH_I_N"/>
    <property type="match status" value="1"/>
</dbReference>
<dbReference type="EMBL" id="JABXWD010000027">
    <property type="protein sequence ID" value="MBV6340492.1"/>
    <property type="molecule type" value="Genomic_DNA"/>
</dbReference>
<keyword evidence="9" id="KW-1185">Reference proteome</keyword>
<protein>
    <recommendedName>
        <fullName evidence="5">NADH-quinone oxidoreductase subunit N</fullName>
        <ecNumber evidence="5">7.1.1.-</ecNumber>
    </recommendedName>
    <alternativeName>
        <fullName evidence="5">NADH dehydrogenase I subunit N</fullName>
    </alternativeName>
    <alternativeName>
        <fullName evidence="5">NDH-1 subunit N</fullName>
    </alternativeName>
</protein>
<organism evidence="8 9">
    <name type="scientific">Candidatus Magnetobacterium casense</name>
    <dbReference type="NCBI Taxonomy" id="1455061"/>
    <lineage>
        <taxon>Bacteria</taxon>
        <taxon>Pseudomonadati</taxon>
        <taxon>Nitrospirota</taxon>
        <taxon>Thermodesulfovibrionia</taxon>
        <taxon>Thermodesulfovibrionales</taxon>
        <taxon>Candidatus Magnetobacteriaceae</taxon>
        <taxon>Candidatus Magnetobacterium</taxon>
    </lineage>
</organism>
<feature type="transmembrane region" description="Helical" evidence="5">
    <location>
        <begin position="319"/>
        <end position="340"/>
    </location>
</feature>
<evidence type="ECO:0000313" key="8">
    <source>
        <dbReference type="EMBL" id="MBV6340492.1"/>
    </source>
</evidence>
<keyword evidence="5" id="KW-1003">Cell membrane</keyword>
<name>A0ABS6RVL9_9BACT</name>
<comment type="subunit">
    <text evidence="5">NDH-1 is composed of 14 different subunits. Subunits NuoA, H, J, K, L, M, N constitute the membrane sector of the complex.</text>
</comment>
<dbReference type="RefSeq" id="WP_218251113.1">
    <property type="nucleotide sequence ID" value="NZ_JABXWD010000027.1"/>
</dbReference>
<evidence type="ECO:0000256" key="2">
    <source>
        <dbReference type="ARBA" id="ARBA00022692"/>
    </source>
</evidence>
<comment type="catalytic activity">
    <reaction evidence="5">
        <text>a quinone + NADH + 5 H(+)(in) = a quinol + NAD(+) + 4 H(+)(out)</text>
        <dbReference type="Rhea" id="RHEA:57888"/>
        <dbReference type="ChEBI" id="CHEBI:15378"/>
        <dbReference type="ChEBI" id="CHEBI:24646"/>
        <dbReference type="ChEBI" id="CHEBI:57540"/>
        <dbReference type="ChEBI" id="CHEBI:57945"/>
        <dbReference type="ChEBI" id="CHEBI:132124"/>
    </reaction>
</comment>
<feature type="transmembrane region" description="Helical" evidence="5">
    <location>
        <begin position="400"/>
        <end position="420"/>
    </location>
</feature>
<comment type="caution">
    <text evidence="8">The sequence shown here is derived from an EMBL/GenBank/DDBJ whole genome shotgun (WGS) entry which is preliminary data.</text>
</comment>
<dbReference type="Pfam" id="PF00361">
    <property type="entry name" value="Proton_antipo_M"/>
    <property type="match status" value="1"/>
</dbReference>
<reference evidence="8 9" key="1">
    <citation type="journal article" date="2020" name="J Geophys Res Biogeosci">
        <title>Magnetotaxis as an Adaptation to Enable Bacterial Shuttling of Microbial Sulfur and Sulfur Cycling Across Aquatic Oxic#Anoxic Interfaces.</title>
        <authorList>
            <person name="Li J."/>
            <person name="Liu P."/>
            <person name="Wang J."/>
            <person name="Roberts A.P."/>
            <person name="Pan Y."/>
        </authorList>
    </citation>
    <scope>NUCLEOTIDE SEQUENCE [LARGE SCALE GENOMIC DNA]</scope>
    <source>
        <strain evidence="8 9">MYR-1_YQ</strain>
    </source>
</reference>
<evidence type="ECO:0000256" key="1">
    <source>
        <dbReference type="ARBA" id="ARBA00004127"/>
    </source>
</evidence>
<keyword evidence="5" id="KW-1278">Translocase</keyword>
<proteinExistence type="inferred from homology"/>
<feature type="transmembrane region" description="Helical" evidence="5">
    <location>
        <begin position="34"/>
        <end position="53"/>
    </location>
</feature>
<dbReference type="InterPro" id="IPR010096">
    <property type="entry name" value="NADH-Q_OxRdtase_suN/2"/>
</dbReference>
<evidence type="ECO:0000256" key="4">
    <source>
        <dbReference type="ARBA" id="ARBA00023136"/>
    </source>
</evidence>
<evidence type="ECO:0000256" key="6">
    <source>
        <dbReference type="RuleBase" id="RU000320"/>
    </source>
</evidence>
<dbReference type="EC" id="7.1.1.-" evidence="5"/>
<gene>
    <name evidence="5" type="primary">nuoN</name>
    <name evidence="8" type="ORF">HWQ67_02725</name>
</gene>
<feature type="transmembrane region" description="Helical" evidence="5">
    <location>
        <begin position="192"/>
        <end position="211"/>
    </location>
</feature>
<feature type="transmembrane region" description="Helical" evidence="5">
    <location>
        <begin position="292"/>
        <end position="313"/>
    </location>
</feature>
<feature type="transmembrane region" description="Helical" evidence="5">
    <location>
        <begin position="65"/>
        <end position="86"/>
    </location>
</feature>
<keyword evidence="4 5" id="KW-0472">Membrane</keyword>
<keyword evidence="3 5" id="KW-1133">Transmembrane helix</keyword>
<feature type="transmembrane region" description="Helical" evidence="5">
    <location>
        <begin position="441"/>
        <end position="460"/>
    </location>
</feature>
<keyword evidence="2 5" id="KW-0812">Transmembrane</keyword>
<feature type="transmembrane region" description="Helical" evidence="5">
    <location>
        <begin position="98"/>
        <end position="116"/>
    </location>
</feature>
<keyword evidence="5" id="KW-0874">Quinone</keyword>
<keyword evidence="5" id="KW-0520">NAD</keyword>
<comment type="similarity">
    <text evidence="5">Belongs to the complex I subunit 2 family.</text>
</comment>
<keyword evidence="5" id="KW-0830">Ubiquinone</keyword>
<dbReference type="PANTHER" id="PTHR22773">
    <property type="entry name" value="NADH DEHYDROGENASE"/>
    <property type="match status" value="1"/>
</dbReference>
<dbReference type="Proteomes" id="UP001196980">
    <property type="component" value="Unassembled WGS sequence"/>
</dbReference>
<keyword evidence="5" id="KW-0813">Transport</keyword>
<comment type="function">
    <text evidence="5">NDH-1 shuttles electrons from NADH, via FMN and iron-sulfur (Fe-S) centers, to quinones in the respiratory chain. The immediate electron acceptor for the enzyme in this species is believed to be ubiquinone. Couples the redox reaction to proton translocation (for every two electrons transferred, four hydrogen ions are translocated across the cytoplasmic membrane), and thus conserves the redox energy in a proton gradient.</text>
</comment>
<evidence type="ECO:0000259" key="7">
    <source>
        <dbReference type="Pfam" id="PF00361"/>
    </source>
</evidence>
<feature type="transmembrane region" description="Helical" evidence="5">
    <location>
        <begin position="267"/>
        <end position="285"/>
    </location>
</feature>
<feature type="transmembrane region" description="Helical" evidence="5">
    <location>
        <begin position="6"/>
        <end position="27"/>
    </location>
</feature>
<sequence length="475" mass="51974">MQGLDFSSIAPELILLGLATVLLLLELVIKRKEYIAVLALVGVLTAFFSLSTKGGSFADVFEIDAYSYVFKVIFLVNLTLAILLSIRYMKVKNSSSGEYYSLLVFSTVGMMLMVSATNLMLIYLGLELMALSTYILAGFIRHDKHSTEAAIKYFLMGAFSTAIILYGMSLLYGTTGTMDIARIGAYIHYKGLAGNPLLLISMVLFIVSFGFKVAAVPFHMWAPDVYEGAPTSVTAFMSVGPKAAGFAVLAKVLLTVFPSMIDNWSVIVTGLAILTMLVGNLLALAQSNLKRMLAYSSIAHAGYVLLGLVPGSAEGVLGIMTYLFIYMFMNIGAFSILILLTTQDCKCETLNDLEGLAKTHPFVAAIMLVFMFSLAGIPPTGGFIGKFSIFLSLLHAQHRWLAIAAVLFSAISAFYYLRVVMYMYMRQPEVARPDTGITDSFALRLALSVSLVMTLMLGIMPQQLIDSMRHMFRFI</sequence>
<feature type="transmembrane region" description="Helical" evidence="5">
    <location>
        <begin position="153"/>
        <end position="172"/>
    </location>
</feature>
<comment type="subcellular location">
    <subcellularLocation>
        <location evidence="5">Cell membrane</location>
        <topology evidence="5">Multi-pass membrane protein</topology>
    </subcellularLocation>
    <subcellularLocation>
        <location evidence="1">Endomembrane system</location>
        <topology evidence="1">Multi-pass membrane protein</topology>
    </subcellularLocation>
    <subcellularLocation>
        <location evidence="6">Membrane</location>
        <topology evidence="6">Multi-pass membrane protein</topology>
    </subcellularLocation>
</comment>
<evidence type="ECO:0000313" key="9">
    <source>
        <dbReference type="Proteomes" id="UP001196980"/>
    </source>
</evidence>
<evidence type="ECO:0000256" key="3">
    <source>
        <dbReference type="ARBA" id="ARBA00022989"/>
    </source>
</evidence>
<feature type="domain" description="NADH:quinone oxidoreductase/Mrp antiporter transmembrane" evidence="7">
    <location>
        <begin position="116"/>
        <end position="411"/>
    </location>
</feature>
<dbReference type="HAMAP" id="MF_00445">
    <property type="entry name" value="NDH1_NuoN_1"/>
    <property type="match status" value="1"/>
</dbReference>
<dbReference type="InterPro" id="IPR001750">
    <property type="entry name" value="ND/Mrp_TM"/>
</dbReference>
<feature type="transmembrane region" description="Helical" evidence="5">
    <location>
        <begin position="361"/>
        <end position="380"/>
    </location>
</feature>
<evidence type="ECO:0000256" key="5">
    <source>
        <dbReference type="HAMAP-Rule" id="MF_00445"/>
    </source>
</evidence>
<accession>A0ABS6RVL9</accession>